<sequence>METITISIYVLGFLVLLALVFDFMNGFHDSANSIATVVSTGVLKPQHAVAMAAFFNFIAIFVVNMKVAQTIGKGTIDPHVVDHYVIFGALVGAIAWNIITWYYGIPSSSSHALIGGLVGAAVAKAGTGSLVSGGLIKTVAFIVVAPLLGFVLGSIIMLIVSWLFVKSTPRKVDTWFRRLQLASAAAYSLGHGGNDAQKTMGIIWMLLIAAGYVSANDTHPPAWVIISCYAAIAFGTLFGGWRIVKTMGQKITKLKPVGGFCAETGGAMTLLMSSFFGIPVSTTHTITGAIVGVGASQKASAVRWGVAGNIVWAWIFTIPASAFMAAIAWWIGTHIM</sequence>
<keyword evidence="5 6" id="KW-0472">Membrane</keyword>
<organism evidence="7 8">
    <name type="scientific">Massilia hydrophila</name>
    <dbReference type="NCBI Taxonomy" id="3044279"/>
    <lineage>
        <taxon>Bacteria</taxon>
        <taxon>Pseudomonadati</taxon>
        <taxon>Pseudomonadota</taxon>
        <taxon>Betaproteobacteria</taxon>
        <taxon>Burkholderiales</taxon>
        <taxon>Oxalobacteraceae</taxon>
        <taxon>Telluria group</taxon>
        <taxon>Massilia</taxon>
    </lineage>
</organism>
<evidence type="ECO:0000256" key="2">
    <source>
        <dbReference type="ARBA" id="ARBA00022448"/>
    </source>
</evidence>
<gene>
    <name evidence="7" type="ORF">LE190_02800</name>
</gene>
<feature type="transmembrane region" description="Helical" evidence="6">
    <location>
        <begin position="221"/>
        <end position="244"/>
    </location>
</feature>
<evidence type="ECO:0000313" key="8">
    <source>
        <dbReference type="Proteomes" id="UP001198602"/>
    </source>
</evidence>
<dbReference type="InterPro" id="IPR001204">
    <property type="entry name" value="Phos_transporter"/>
</dbReference>
<dbReference type="EMBL" id="JAHYBX010000001">
    <property type="protein sequence ID" value="MCA1854860.1"/>
    <property type="molecule type" value="Genomic_DNA"/>
</dbReference>
<feature type="transmembrane region" description="Helical" evidence="6">
    <location>
        <begin position="85"/>
        <end position="105"/>
    </location>
</feature>
<dbReference type="Pfam" id="PF01384">
    <property type="entry name" value="PHO4"/>
    <property type="match status" value="1"/>
</dbReference>
<feature type="transmembrane region" description="Helical" evidence="6">
    <location>
        <begin position="112"/>
        <end position="133"/>
    </location>
</feature>
<keyword evidence="3 6" id="KW-0812">Transmembrane</keyword>
<comment type="caution">
    <text evidence="7">The sequence shown here is derived from an EMBL/GenBank/DDBJ whole genome shotgun (WGS) entry which is preliminary data.</text>
</comment>
<dbReference type="PANTHER" id="PTHR11101:SF80">
    <property type="entry name" value="PHOSPHATE TRANSPORTER"/>
    <property type="match status" value="1"/>
</dbReference>
<keyword evidence="2" id="KW-0813">Transport</keyword>
<proteinExistence type="predicted"/>
<comment type="subcellular location">
    <subcellularLocation>
        <location evidence="1">Membrane</location>
        <topology evidence="1">Multi-pass membrane protein</topology>
    </subcellularLocation>
</comment>
<keyword evidence="8" id="KW-1185">Reference proteome</keyword>
<reference evidence="7 8" key="1">
    <citation type="submission" date="2021-07" db="EMBL/GenBank/DDBJ databases">
        <title>Characterization of Violacein-producing bacteria and related species.</title>
        <authorList>
            <person name="Wilson H.S."/>
            <person name="De Leon M.E."/>
        </authorList>
    </citation>
    <scope>NUCLEOTIDE SEQUENCE [LARGE SCALE GENOMIC DNA]</scope>
    <source>
        <strain evidence="7 8">HSC-2F05</strain>
    </source>
</reference>
<name>A0ABS7Y5A1_9BURK</name>
<feature type="transmembrane region" description="Helical" evidence="6">
    <location>
        <begin position="139"/>
        <end position="165"/>
    </location>
</feature>
<accession>A0ABS7Y5A1</accession>
<dbReference type="PANTHER" id="PTHR11101">
    <property type="entry name" value="PHOSPHATE TRANSPORTER"/>
    <property type="match status" value="1"/>
</dbReference>
<evidence type="ECO:0000313" key="7">
    <source>
        <dbReference type="EMBL" id="MCA1854860.1"/>
    </source>
</evidence>
<evidence type="ECO:0000256" key="4">
    <source>
        <dbReference type="ARBA" id="ARBA00022989"/>
    </source>
</evidence>
<feature type="transmembrane region" description="Helical" evidence="6">
    <location>
        <begin position="6"/>
        <end position="27"/>
    </location>
</feature>
<evidence type="ECO:0000256" key="5">
    <source>
        <dbReference type="ARBA" id="ARBA00023136"/>
    </source>
</evidence>
<evidence type="ECO:0000256" key="6">
    <source>
        <dbReference type="SAM" id="Phobius"/>
    </source>
</evidence>
<evidence type="ECO:0000256" key="3">
    <source>
        <dbReference type="ARBA" id="ARBA00022692"/>
    </source>
</evidence>
<feature type="transmembrane region" description="Helical" evidence="6">
    <location>
        <begin position="310"/>
        <end position="331"/>
    </location>
</feature>
<protein>
    <submittedName>
        <fullName evidence="7">Inorganic phosphate transporter</fullName>
    </submittedName>
</protein>
<feature type="transmembrane region" description="Helical" evidence="6">
    <location>
        <begin position="48"/>
        <end position="65"/>
    </location>
</feature>
<evidence type="ECO:0000256" key="1">
    <source>
        <dbReference type="ARBA" id="ARBA00004141"/>
    </source>
</evidence>
<dbReference type="RefSeq" id="WP_225237280.1">
    <property type="nucleotide sequence ID" value="NZ_JAHYBX010000001.1"/>
</dbReference>
<dbReference type="Proteomes" id="UP001198602">
    <property type="component" value="Unassembled WGS sequence"/>
</dbReference>
<keyword evidence="4 6" id="KW-1133">Transmembrane helix</keyword>